<organism evidence="3 4">
    <name type="scientific">Dentiscutata erythropus</name>
    <dbReference type="NCBI Taxonomy" id="1348616"/>
    <lineage>
        <taxon>Eukaryota</taxon>
        <taxon>Fungi</taxon>
        <taxon>Fungi incertae sedis</taxon>
        <taxon>Mucoromycota</taxon>
        <taxon>Glomeromycotina</taxon>
        <taxon>Glomeromycetes</taxon>
        <taxon>Diversisporales</taxon>
        <taxon>Gigasporaceae</taxon>
        <taxon>Dentiscutata</taxon>
    </lineage>
</organism>
<reference evidence="3" key="1">
    <citation type="submission" date="2021-06" db="EMBL/GenBank/DDBJ databases">
        <authorList>
            <person name="Kallberg Y."/>
            <person name="Tangrot J."/>
            <person name="Rosling A."/>
        </authorList>
    </citation>
    <scope>NUCLEOTIDE SEQUENCE</scope>
    <source>
        <strain evidence="3">MA453B</strain>
    </source>
</reference>
<evidence type="ECO:0000313" key="3">
    <source>
        <dbReference type="EMBL" id="CAG8534822.1"/>
    </source>
</evidence>
<feature type="compositionally biased region" description="Low complexity" evidence="1">
    <location>
        <begin position="38"/>
        <end position="71"/>
    </location>
</feature>
<comment type="caution">
    <text evidence="3">The sequence shown here is derived from an EMBL/GenBank/DDBJ whole genome shotgun (WGS) entry which is preliminary data.</text>
</comment>
<keyword evidence="2" id="KW-0732">Signal</keyword>
<dbReference type="Proteomes" id="UP000789405">
    <property type="component" value="Unassembled WGS sequence"/>
</dbReference>
<evidence type="ECO:0000313" key="4">
    <source>
        <dbReference type="Proteomes" id="UP000789405"/>
    </source>
</evidence>
<dbReference type="EMBL" id="CAJVPY010001744">
    <property type="protein sequence ID" value="CAG8534822.1"/>
    <property type="molecule type" value="Genomic_DNA"/>
</dbReference>
<sequence>MHFLKLFVFVALLAVVFVSAAPKNKQNAVNAASVNNGTDTSTTAASTATDTPQVAAQSDATNTNNTATDQSVNAASTTDTANGAAGTPQCNTPQVLDDSNPATSIGGNVCDYGNATSSEIEFENMPSNEQQESKFIGSASNKNTSVVENSPAMNSLNGETNKTKQIIWGFQDPNTPRVNCGAVLTNMPSKPKLGIWTPNPEKKE</sequence>
<name>A0A9N9ANR4_9GLOM</name>
<feature type="chain" id="PRO_5040248609" evidence="2">
    <location>
        <begin position="21"/>
        <end position="204"/>
    </location>
</feature>
<dbReference type="AlphaFoldDB" id="A0A9N9ANR4"/>
<accession>A0A9N9ANR4</accession>
<evidence type="ECO:0000256" key="1">
    <source>
        <dbReference type="SAM" id="MobiDB-lite"/>
    </source>
</evidence>
<gene>
    <name evidence="3" type="ORF">DERYTH_LOCUS4519</name>
</gene>
<dbReference type="OrthoDB" id="10580184at2759"/>
<proteinExistence type="predicted"/>
<feature type="region of interest" description="Disordered" evidence="1">
    <location>
        <begin position="32"/>
        <end position="102"/>
    </location>
</feature>
<keyword evidence="4" id="KW-1185">Reference proteome</keyword>
<evidence type="ECO:0000256" key="2">
    <source>
        <dbReference type="SAM" id="SignalP"/>
    </source>
</evidence>
<feature type="signal peptide" evidence="2">
    <location>
        <begin position="1"/>
        <end position="20"/>
    </location>
</feature>
<protein>
    <submittedName>
        <fullName evidence="3">19132_t:CDS:1</fullName>
    </submittedName>
</protein>
<feature type="compositionally biased region" description="Polar residues" evidence="1">
    <location>
        <begin position="72"/>
        <end position="81"/>
    </location>
</feature>